<comment type="cofactor">
    <cofactor evidence="1">
        <name>FMN</name>
        <dbReference type="ChEBI" id="CHEBI:58210"/>
    </cofactor>
</comment>
<sequence length="579" mass="67432">MQIKFPFLYVIIYILLIIIKLNHGNSKLNYNKTYTHGRVYNNLVHTVNQYNKKRSKKEIENKYIRNKNIILPSSNTEGRNIYISYLNKQYNNNNNNNNNCYYKNNTKKRYIKKKNYKNFYYYIYCFNTSTNSTFLQKKINIQNYIYKKILKCSNMSILSEKSIENVISPCEKKYKLEDIISNGINYDYRKINEKSTTPFIQVAPMINVTNRHFRAMVRIITKRAQLWTEMIVDNTLLYNLNNLEEHLGFDNNEHPIVCQLGGCDMNSMSEAAILVEQAGYDEININVGCPSTKVANKGAFGASLMKNPEQVRNIVYEIKKKVQIPVTVKIRTGVDNYDSFDFLKTFIETVSSVGCNHFIVHARKAWLKGLDPKQNRKIPPLEYYKVYDLCKLYPHLKFTLNGGIQTIQEAIALLNGYMPENYNNNNNNNNNNDTSNFIQIDNYNINPLNGIMIGRACMENITVLSQTDKLVYNQDIPSTAYSRRTILEAYKKYLEKNSLFYNLSSSFELLKPVLGILKGMPGHRIFRNKLDTYIRNYTSTLPCSEILEKAIADVDHIAPGCLDLPLHDYNLQKEYIKNY</sequence>
<dbReference type="Gene3D" id="3.20.20.70">
    <property type="entry name" value="Aldolase class I"/>
    <property type="match status" value="1"/>
</dbReference>
<dbReference type="InterPro" id="IPR004653">
    <property type="entry name" value="DusA"/>
</dbReference>
<dbReference type="PROSITE" id="PS01136">
    <property type="entry name" value="UPF0034"/>
    <property type="match status" value="1"/>
</dbReference>
<dbReference type="InterPro" id="IPR013785">
    <property type="entry name" value="Aldolase_TIM"/>
</dbReference>
<feature type="transmembrane region" description="Helical" evidence="9">
    <location>
        <begin position="6"/>
        <end position="22"/>
    </location>
</feature>
<dbReference type="KEGG" id="pfh:PFHG_01465"/>
<evidence type="ECO:0000256" key="1">
    <source>
        <dbReference type="ARBA" id="ARBA00001917"/>
    </source>
</evidence>
<dbReference type="PANTHER" id="PTHR42907">
    <property type="entry name" value="FMN-LINKED OXIDOREDUCTASES SUPERFAMILY PROTEIN"/>
    <property type="match status" value="1"/>
</dbReference>
<accession>A0A0L7K9Z1</accession>
<dbReference type="CDD" id="cd02801">
    <property type="entry name" value="DUS_like_FMN"/>
    <property type="match status" value="1"/>
</dbReference>
<organism evidence="11 12">
    <name type="scientific">Plasmodium falciparum (isolate HB3)</name>
    <dbReference type="NCBI Taxonomy" id="137071"/>
    <lineage>
        <taxon>Eukaryota</taxon>
        <taxon>Sar</taxon>
        <taxon>Alveolata</taxon>
        <taxon>Apicomplexa</taxon>
        <taxon>Aconoidasida</taxon>
        <taxon>Haemosporida</taxon>
        <taxon>Plasmodiidae</taxon>
        <taxon>Plasmodium</taxon>
        <taxon>Plasmodium (Laverania)</taxon>
    </lineage>
</organism>
<dbReference type="GO" id="GO:0017150">
    <property type="term" value="F:tRNA dihydrouridine synthase activity"/>
    <property type="evidence" value="ECO:0007669"/>
    <property type="project" value="InterPro"/>
</dbReference>
<evidence type="ECO:0000313" key="12">
    <source>
        <dbReference type="Proteomes" id="UP000054289"/>
    </source>
</evidence>
<evidence type="ECO:0000259" key="10">
    <source>
        <dbReference type="Pfam" id="PF01207"/>
    </source>
</evidence>
<keyword evidence="9" id="KW-1133">Transmembrane helix</keyword>
<name>A0A0L7K9Z1_PLAFX</name>
<protein>
    <recommendedName>
        <fullName evidence="10">DUS-like FMN-binding domain-containing protein</fullName>
    </recommendedName>
</protein>
<evidence type="ECO:0000313" key="11">
    <source>
        <dbReference type="EMBL" id="KOB59704.1"/>
    </source>
</evidence>
<reference evidence="12" key="2">
    <citation type="submission" date="2006-03" db="EMBL/GenBank/DDBJ databases">
        <title>The genome sequence of the Plasmodium falciparum HB3.</title>
        <authorList>
            <consortium name="The Broad Institute Genome Sequencing Platform"/>
            <person name="Birren B."/>
            <person name="Lander E."/>
            <person name="Galagan J."/>
            <person name="Nusbaum C."/>
            <person name="Devon K."/>
            <person name="Henn M."/>
            <person name="Jaffe D."/>
            <person name="Butler J."/>
            <person name="Alvarez P."/>
            <person name="Gnerre S."/>
            <person name="Grabherr M."/>
            <person name="Kleber M."/>
            <person name="Mauceli E."/>
            <person name="Brockman W."/>
            <person name="MacCallum I.A."/>
            <person name="Rounsley S."/>
            <person name="Young S."/>
            <person name="LaButti K."/>
            <person name="Pushparaj V."/>
            <person name="DeCaprio D."/>
            <person name="Crawford M."/>
            <person name="Koehrsen M."/>
            <person name="Engels R."/>
            <person name="Montgomery P."/>
            <person name="Pearson M."/>
            <person name="Howarth C."/>
            <person name="Larson L."/>
            <person name="Luoma S."/>
            <person name="White J."/>
            <person name="Kodira C."/>
            <person name="Zeng Q."/>
            <person name="Oleary S."/>
            <person name="Yandava C."/>
            <person name="Alvarado L."/>
            <person name="Wirth D."/>
            <person name="Volkman S."/>
            <person name="Hartl D."/>
        </authorList>
    </citation>
    <scope>NUCLEOTIDE SEQUENCE [LARGE SCALE GENOMIC DNA]</scope>
</reference>
<evidence type="ECO:0000256" key="8">
    <source>
        <dbReference type="ARBA" id="ARBA00023002"/>
    </source>
</evidence>
<dbReference type="GO" id="GO:0050660">
    <property type="term" value="F:flavin adenine dinucleotide binding"/>
    <property type="evidence" value="ECO:0007669"/>
    <property type="project" value="InterPro"/>
</dbReference>
<dbReference type="OMA" id="ACMENTT"/>
<dbReference type="PANTHER" id="PTHR42907:SF1">
    <property type="entry name" value="FMN-LINKED OXIDOREDUCTASES SUPERFAMILY PROTEIN"/>
    <property type="match status" value="1"/>
</dbReference>
<keyword evidence="7" id="KW-0694">RNA-binding</keyword>
<proteinExistence type="predicted"/>
<evidence type="ECO:0000256" key="2">
    <source>
        <dbReference type="ARBA" id="ARBA00022555"/>
    </source>
</evidence>
<dbReference type="NCBIfam" id="NF008774">
    <property type="entry name" value="PRK11815.1"/>
    <property type="match status" value="1"/>
</dbReference>
<evidence type="ECO:0000256" key="9">
    <source>
        <dbReference type="SAM" id="Phobius"/>
    </source>
</evidence>
<keyword evidence="9" id="KW-0812">Transmembrane</keyword>
<keyword evidence="5" id="KW-0819">tRNA processing</keyword>
<dbReference type="GO" id="GO:0000049">
    <property type="term" value="F:tRNA binding"/>
    <property type="evidence" value="ECO:0007669"/>
    <property type="project" value="UniProtKB-KW"/>
</dbReference>
<evidence type="ECO:0000256" key="6">
    <source>
        <dbReference type="ARBA" id="ARBA00022857"/>
    </source>
</evidence>
<evidence type="ECO:0000256" key="4">
    <source>
        <dbReference type="ARBA" id="ARBA00022643"/>
    </source>
</evidence>
<dbReference type="SUPFAM" id="SSF51395">
    <property type="entry name" value="FMN-linked oxidoreductases"/>
    <property type="match status" value="1"/>
</dbReference>
<gene>
    <name evidence="11" type="ORF">PFHG_01465</name>
</gene>
<feature type="domain" description="DUS-like FMN-binding" evidence="10">
    <location>
        <begin position="202"/>
        <end position="415"/>
    </location>
</feature>
<evidence type="ECO:0000256" key="7">
    <source>
        <dbReference type="ARBA" id="ARBA00022884"/>
    </source>
</evidence>
<keyword evidence="3" id="KW-0285">Flavoprotein</keyword>
<dbReference type="InterPro" id="IPR035587">
    <property type="entry name" value="DUS-like_FMN-bd"/>
</dbReference>
<dbReference type="OrthoDB" id="10262250at2759"/>
<evidence type="ECO:0000256" key="5">
    <source>
        <dbReference type="ARBA" id="ARBA00022694"/>
    </source>
</evidence>
<dbReference type="Proteomes" id="UP000054289">
    <property type="component" value="Unassembled WGS sequence"/>
</dbReference>
<keyword evidence="8" id="KW-0560">Oxidoreductase</keyword>
<reference evidence="11 12" key="1">
    <citation type="submission" date="2006-03" db="EMBL/GenBank/DDBJ databases">
        <title>Annotation of Plasmodium falciparum HB3.</title>
        <authorList>
            <consortium name="The Broad Institute Genome Sequencing Platform"/>
            <person name="Volkman S.K."/>
            <person name="Neafsey D.E."/>
            <person name="Dash A.P."/>
            <person name="Chitnis C.E."/>
            <person name="Hartl D.L."/>
            <person name="Young S.K."/>
            <person name="Zeng Q."/>
            <person name="Koehrsen M."/>
            <person name="Alvarado L."/>
            <person name="Berlin A."/>
            <person name="Borenstein D."/>
            <person name="Chapman S.B."/>
            <person name="Chen Z."/>
            <person name="Engels R."/>
            <person name="Freedman E."/>
            <person name="Gellesch M."/>
            <person name="Goldberg J."/>
            <person name="Griggs A."/>
            <person name="Gujja S."/>
            <person name="Heilman E.R."/>
            <person name="Heiman D.I."/>
            <person name="Howarth C."/>
            <person name="Jen D."/>
            <person name="Larson L."/>
            <person name="Mehta T."/>
            <person name="Neiman D."/>
            <person name="Park D."/>
            <person name="Pearson M."/>
            <person name="Roberts A."/>
            <person name="Saif S."/>
            <person name="Shea T."/>
            <person name="Shenoy N."/>
            <person name="Sisk P."/>
            <person name="Stolte C."/>
            <person name="Sykes S."/>
            <person name="Walk T."/>
            <person name="White J."/>
            <person name="Yandava C."/>
            <person name="Haas B."/>
            <person name="Henn M.R."/>
            <person name="Nusbaum C."/>
            <person name="Birren B."/>
        </authorList>
    </citation>
    <scope>NUCLEOTIDE SEQUENCE [LARGE SCALE GENOMIC DNA]</scope>
    <source>
        <strain evidence="11">HB3</strain>
    </source>
</reference>
<keyword evidence="9" id="KW-0472">Membrane</keyword>
<dbReference type="VEuPathDB" id="PlasmoDB:PfHB3_090023400"/>
<dbReference type="EMBL" id="CH671942">
    <property type="protein sequence ID" value="KOB59704.1"/>
    <property type="molecule type" value="Genomic_DNA"/>
</dbReference>
<dbReference type="Pfam" id="PF01207">
    <property type="entry name" value="Dus"/>
    <property type="match status" value="1"/>
</dbReference>
<dbReference type="AlphaFoldDB" id="A0A0L7K9Z1"/>
<keyword evidence="6" id="KW-0521">NADP</keyword>
<dbReference type="InterPro" id="IPR018517">
    <property type="entry name" value="tRNA_hU_synthase_CS"/>
</dbReference>
<keyword evidence="2" id="KW-0820">tRNA-binding</keyword>
<evidence type="ECO:0000256" key="3">
    <source>
        <dbReference type="ARBA" id="ARBA00022630"/>
    </source>
</evidence>
<keyword evidence="4" id="KW-0288">FMN</keyword>